<dbReference type="GO" id="GO:0005829">
    <property type="term" value="C:cytosol"/>
    <property type="evidence" value="ECO:0007669"/>
    <property type="project" value="TreeGrafter"/>
</dbReference>
<accession>A0A0R2EWF1</accession>
<dbReference type="Gene3D" id="3.30.1240.10">
    <property type="match status" value="1"/>
</dbReference>
<comment type="caution">
    <text evidence="1">The sequence shown here is derived from an EMBL/GenBank/DDBJ whole genome shotgun (WGS) entry which is preliminary data.</text>
</comment>
<reference evidence="1 2" key="1">
    <citation type="journal article" date="2015" name="Genome Announc.">
        <title>Expanding the biotechnology potential of lactobacilli through comparative genomics of 213 strains and associated genera.</title>
        <authorList>
            <person name="Sun Z."/>
            <person name="Harris H.M."/>
            <person name="McCann A."/>
            <person name="Guo C."/>
            <person name="Argimon S."/>
            <person name="Zhang W."/>
            <person name="Yang X."/>
            <person name="Jeffery I.B."/>
            <person name="Cooney J.C."/>
            <person name="Kagawa T.F."/>
            <person name="Liu W."/>
            <person name="Song Y."/>
            <person name="Salvetti E."/>
            <person name="Wrobel A."/>
            <person name="Rasinkangas P."/>
            <person name="Parkhill J."/>
            <person name="Rea M.C."/>
            <person name="O'Sullivan O."/>
            <person name="Ritari J."/>
            <person name="Douillard F.P."/>
            <person name="Paul Ross R."/>
            <person name="Yang R."/>
            <person name="Briner A.E."/>
            <person name="Felis G.E."/>
            <person name="de Vos W.M."/>
            <person name="Barrangou R."/>
            <person name="Klaenhammer T.R."/>
            <person name="Caufield P.W."/>
            <person name="Cui Y."/>
            <person name="Zhang H."/>
            <person name="O'Toole P.W."/>
        </authorList>
    </citation>
    <scope>NUCLEOTIDE SEQUENCE [LARGE SCALE GENOMIC DNA]</scope>
    <source>
        <strain evidence="1 2">DSM 23365</strain>
    </source>
</reference>
<dbReference type="PANTHER" id="PTHR10000:SF23">
    <property type="entry name" value="5-AMINO-6-(5-PHOSPHO-D-RIBITYLAMINO)URACIL PHOSPHATASE YITU"/>
    <property type="match status" value="1"/>
</dbReference>
<dbReference type="GO" id="GO:0000287">
    <property type="term" value="F:magnesium ion binding"/>
    <property type="evidence" value="ECO:0007669"/>
    <property type="project" value="TreeGrafter"/>
</dbReference>
<dbReference type="InterPro" id="IPR023214">
    <property type="entry name" value="HAD_sf"/>
</dbReference>
<dbReference type="SFLD" id="SFLDG01140">
    <property type="entry name" value="C2.B:_Phosphomannomutase_and_P"/>
    <property type="match status" value="1"/>
</dbReference>
<dbReference type="PANTHER" id="PTHR10000">
    <property type="entry name" value="PHOSPHOSERINE PHOSPHATASE"/>
    <property type="match status" value="1"/>
</dbReference>
<dbReference type="RefSeq" id="WP_057152408.1">
    <property type="nucleotide sequence ID" value="NZ_AYZM01000176.1"/>
</dbReference>
<dbReference type="NCBIfam" id="TIGR00099">
    <property type="entry name" value="Cof-subfamily"/>
    <property type="match status" value="1"/>
</dbReference>
<sequence>MTQKLIAIDLDGTTLNNQSQLSPKTIQTLKRATQAGHIVSIVTGRPNRLSQQFYDQLALKTPMINFNGSLGHVPHKHWSKEYQYTFNRDIVFDLLQHQRDFDVELIAAEGKHLFLAHQDKPVELGFFPVQLKANELLSQQSLTQNPTSMTIAVKRPQQKRLQAYIEDKFGDQVDVSPWGGPNSVLEICAKGIQKAVGVERLAHYYGISRDNIIAFGDEHNDDEMITYAGVGVAMKNATDHLKSLADDVTPLTNEEDGLADYLGRALKLAE</sequence>
<dbReference type="STRING" id="1423804.FD14_GL002739"/>
<dbReference type="Proteomes" id="UP000051442">
    <property type="component" value="Unassembled WGS sequence"/>
</dbReference>
<keyword evidence="1" id="KW-0378">Hydrolase</keyword>
<dbReference type="InterPro" id="IPR000150">
    <property type="entry name" value="Cof"/>
</dbReference>
<dbReference type="Pfam" id="PF08282">
    <property type="entry name" value="Hydrolase_3"/>
    <property type="match status" value="1"/>
</dbReference>
<name>A0A0R2EWF1_9LACO</name>
<dbReference type="CDD" id="cd07516">
    <property type="entry name" value="HAD_Pase"/>
    <property type="match status" value="1"/>
</dbReference>
<dbReference type="Gene3D" id="3.40.50.1000">
    <property type="entry name" value="HAD superfamily/HAD-like"/>
    <property type="match status" value="1"/>
</dbReference>
<dbReference type="GO" id="GO:0016791">
    <property type="term" value="F:phosphatase activity"/>
    <property type="evidence" value="ECO:0007669"/>
    <property type="project" value="TreeGrafter"/>
</dbReference>
<protein>
    <submittedName>
        <fullName evidence="1">HAD superfamily hydrolase</fullName>
    </submittedName>
</protein>
<dbReference type="InterPro" id="IPR036412">
    <property type="entry name" value="HAD-like_sf"/>
</dbReference>
<keyword evidence="2" id="KW-1185">Reference proteome</keyword>
<dbReference type="SFLD" id="SFLDS00003">
    <property type="entry name" value="Haloacid_Dehalogenase"/>
    <property type="match status" value="1"/>
</dbReference>
<dbReference type="EMBL" id="AYZM01000176">
    <property type="protein sequence ID" value="KRN16413.1"/>
    <property type="molecule type" value="Genomic_DNA"/>
</dbReference>
<organism evidence="1 2">
    <name type="scientific">Secundilactobacillus similis DSM 23365 = JCM 2765</name>
    <dbReference type="NCBI Taxonomy" id="1423804"/>
    <lineage>
        <taxon>Bacteria</taxon>
        <taxon>Bacillati</taxon>
        <taxon>Bacillota</taxon>
        <taxon>Bacilli</taxon>
        <taxon>Lactobacillales</taxon>
        <taxon>Lactobacillaceae</taxon>
        <taxon>Secundilactobacillus</taxon>
    </lineage>
</organism>
<dbReference type="AlphaFoldDB" id="A0A0R2EWF1"/>
<proteinExistence type="predicted"/>
<dbReference type="NCBIfam" id="TIGR01484">
    <property type="entry name" value="HAD-SF-IIB"/>
    <property type="match status" value="1"/>
</dbReference>
<evidence type="ECO:0000313" key="1">
    <source>
        <dbReference type="EMBL" id="KRN16413.1"/>
    </source>
</evidence>
<dbReference type="SUPFAM" id="SSF56784">
    <property type="entry name" value="HAD-like"/>
    <property type="match status" value="1"/>
</dbReference>
<dbReference type="InterPro" id="IPR006379">
    <property type="entry name" value="HAD-SF_hydro_IIB"/>
</dbReference>
<dbReference type="OrthoDB" id="9781413at2"/>
<evidence type="ECO:0000313" key="2">
    <source>
        <dbReference type="Proteomes" id="UP000051442"/>
    </source>
</evidence>
<gene>
    <name evidence="1" type="ORF">FD14_GL002739</name>
</gene>
<dbReference type="PATRIC" id="fig|1423804.4.peg.2955"/>